<dbReference type="EMBL" id="BEHY01000009">
    <property type="protein sequence ID" value="GBD08428.1"/>
    <property type="molecule type" value="Genomic_DNA"/>
</dbReference>
<dbReference type="AlphaFoldDB" id="A0A2H5Y525"/>
<evidence type="ECO:0000259" key="2">
    <source>
        <dbReference type="SMART" id="SM00382"/>
    </source>
</evidence>
<gene>
    <name evidence="3" type="primary">phnN</name>
    <name evidence="3" type="ORF">HRbin22_00668</name>
</gene>
<feature type="region of interest" description="Disordered" evidence="1">
    <location>
        <begin position="1"/>
        <end position="39"/>
    </location>
</feature>
<dbReference type="SUPFAM" id="SSF52540">
    <property type="entry name" value="P-loop containing nucleoside triphosphate hydrolases"/>
    <property type="match status" value="1"/>
</dbReference>
<dbReference type="Pfam" id="PF13671">
    <property type="entry name" value="AAA_33"/>
    <property type="match status" value="1"/>
</dbReference>
<dbReference type="PANTHER" id="PTHR37807">
    <property type="entry name" value="OS07G0160300 PROTEIN"/>
    <property type="match status" value="1"/>
</dbReference>
<evidence type="ECO:0000256" key="1">
    <source>
        <dbReference type="SAM" id="MobiDB-lite"/>
    </source>
</evidence>
<comment type="caution">
    <text evidence="3">The sequence shown here is derived from an EMBL/GenBank/DDBJ whole genome shotgun (WGS) entry which is preliminary data.</text>
</comment>
<dbReference type="InterPro" id="IPR027417">
    <property type="entry name" value="P-loop_NTPase"/>
</dbReference>
<dbReference type="Gene3D" id="3.40.50.300">
    <property type="entry name" value="P-loop containing nucleotide triphosphate hydrolases"/>
    <property type="match status" value="1"/>
</dbReference>
<proteinExistence type="predicted"/>
<dbReference type="EC" id="2.7.4.23" evidence="3"/>
<organism evidence="3 4">
    <name type="scientific">Candidatus Thermoflexus japonica</name>
    <dbReference type="NCBI Taxonomy" id="2035417"/>
    <lineage>
        <taxon>Bacteria</taxon>
        <taxon>Bacillati</taxon>
        <taxon>Chloroflexota</taxon>
        <taxon>Thermoflexia</taxon>
        <taxon>Thermoflexales</taxon>
        <taxon>Thermoflexaceae</taxon>
        <taxon>Thermoflexus</taxon>
    </lineage>
</organism>
<dbReference type="SMART" id="SM00382">
    <property type="entry name" value="AAA"/>
    <property type="match status" value="1"/>
</dbReference>
<dbReference type="PANTHER" id="PTHR37807:SF3">
    <property type="entry name" value="OS07G0160300 PROTEIN"/>
    <property type="match status" value="1"/>
</dbReference>
<protein>
    <submittedName>
        <fullName evidence="3">Ribose 1,5-bisphosphate phosphokinase PhnN</fullName>
        <ecNumber evidence="3">2.7.4.23</ecNumber>
    </submittedName>
</protein>
<accession>A0A2H5Y525</accession>
<keyword evidence="3" id="KW-0418">Kinase</keyword>
<name>A0A2H5Y525_9CHLR</name>
<sequence length="240" mass="27219">MEERGISEPRKTDQEGLDRTLRRDGSLGVPSPYPLPRGEAEAMARRAAQALEIRPIPTPHPRLILMVGLPGTGKSTLARRLAALLPAPIVESDRVRRILFKWPRHTLNESRRVHQVCRVLMEQLLRQGSSVIFDATNLIEAHRALIYQIADRLRIPLVILLVTAPPEVVRDRLEGRIRQRHPEDASEATWSVYERMRRYMEPIGRPYLEVDTSQDLDTLLPQLVRAIHQAAYPGAGAPQP</sequence>
<dbReference type="GO" id="GO:0033863">
    <property type="term" value="F:ribose 1,5-bisphosphate phosphokinase activity"/>
    <property type="evidence" value="ECO:0007669"/>
    <property type="project" value="UniProtKB-EC"/>
</dbReference>
<evidence type="ECO:0000313" key="3">
    <source>
        <dbReference type="EMBL" id="GBD08428.1"/>
    </source>
</evidence>
<feature type="domain" description="AAA+ ATPase" evidence="2">
    <location>
        <begin position="60"/>
        <end position="183"/>
    </location>
</feature>
<dbReference type="Proteomes" id="UP000236642">
    <property type="component" value="Unassembled WGS sequence"/>
</dbReference>
<evidence type="ECO:0000313" key="4">
    <source>
        <dbReference type="Proteomes" id="UP000236642"/>
    </source>
</evidence>
<keyword evidence="3" id="KW-0808">Transferase</keyword>
<dbReference type="InterPro" id="IPR003593">
    <property type="entry name" value="AAA+_ATPase"/>
</dbReference>
<feature type="compositionally biased region" description="Basic and acidic residues" evidence="1">
    <location>
        <begin position="1"/>
        <end position="25"/>
    </location>
</feature>
<reference evidence="4" key="1">
    <citation type="submission" date="2017-09" db="EMBL/GenBank/DDBJ databases">
        <title>Metaegenomics of thermophilic ammonia-oxidizing enrichment culture.</title>
        <authorList>
            <person name="Kato S."/>
            <person name="Suzuki K."/>
        </authorList>
    </citation>
    <scope>NUCLEOTIDE SEQUENCE [LARGE SCALE GENOMIC DNA]</scope>
</reference>